<reference evidence="3" key="1">
    <citation type="journal article" date="2013" name="Nature">
        <title>Draft genome of the wheat A-genome progenitor Triticum urartu.</title>
        <authorList>
            <person name="Ling H.Q."/>
            <person name="Zhao S."/>
            <person name="Liu D."/>
            <person name="Wang J."/>
            <person name="Sun H."/>
            <person name="Zhang C."/>
            <person name="Fan H."/>
            <person name="Li D."/>
            <person name="Dong L."/>
            <person name="Tao Y."/>
            <person name="Gao C."/>
            <person name="Wu H."/>
            <person name="Li Y."/>
            <person name="Cui Y."/>
            <person name="Guo X."/>
            <person name="Zheng S."/>
            <person name="Wang B."/>
            <person name="Yu K."/>
            <person name="Liang Q."/>
            <person name="Yang W."/>
            <person name="Lou X."/>
            <person name="Chen J."/>
            <person name="Feng M."/>
            <person name="Jian J."/>
            <person name="Zhang X."/>
            <person name="Luo G."/>
            <person name="Jiang Y."/>
            <person name="Liu J."/>
            <person name="Wang Z."/>
            <person name="Sha Y."/>
            <person name="Zhang B."/>
            <person name="Wu H."/>
            <person name="Tang D."/>
            <person name="Shen Q."/>
            <person name="Xue P."/>
            <person name="Zou S."/>
            <person name="Wang X."/>
            <person name="Liu X."/>
            <person name="Wang F."/>
            <person name="Yang Y."/>
            <person name="An X."/>
            <person name="Dong Z."/>
            <person name="Zhang K."/>
            <person name="Zhang X."/>
            <person name="Luo M.C."/>
            <person name="Dvorak J."/>
            <person name="Tong Y."/>
            <person name="Wang J."/>
            <person name="Yang H."/>
            <person name="Li Z."/>
            <person name="Wang D."/>
            <person name="Zhang A."/>
            <person name="Wang J."/>
        </authorList>
    </citation>
    <scope>NUCLEOTIDE SEQUENCE</scope>
    <source>
        <strain evidence="3">cv. G1812</strain>
    </source>
</reference>
<evidence type="ECO:0000313" key="2">
    <source>
        <dbReference type="EnsemblPlants" id="TuG1812G0200004047.01.T01.cds294215"/>
    </source>
</evidence>
<reference evidence="2" key="3">
    <citation type="submission" date="2022-06" db="UniProtKB">
        <authorList>
            <consortium name="EnsemblPlants"/>
        </authorList>
    </citation>
    <scope>IDENTIFICATION</scope>
</reference>
<dbReference type="Gramene" id="TuG1812G0200004047.01.T01">
    <property type="protein sequence ID" value="TuG1812G0200004047.01.T01.cds294215"/>
    <property type="gene ID" value="TuG1812G0200004047.01"/>
</dbReference>
<dbReference type="AlphaFoldDB" id="A0A8R7PHR1"/>
<reference evidence="2" key="2">
    <citation type="submission" date="2018-03" db="EMBL/GenBank/DDBJ databases">
        <title>The Triticum urartu genome reveals the dynamic nature of wheat genome evolution.</title>
        <authorList>
            <person name="Ling H."/>
            <person name="Ma B."/>
            <person name="Shi X."/>
            <person name="Liu H."/>
            <person name="Dong L."/>
            <person name="Sun H."/>
            <person name="Cao Y."/>
            <person name="Gao Q."/>
            <person name="Zheng S."/>
            <person name="Li Y."/>
            <person name="Yu Y."/>
            <person name="Du H."/>
            <person name="Qi M."/>
            <person name="Li Y."/>
            <person name="Yu H."/>
            <person name="Cui Y."/>
            <person name="Wang N."/>
            <person name="Chen C."/>
            <person name="Wu H."/>
            <person name="Zhao Y."/>
            <person name="Zhang J."/>
            <person name="Li Y."/>
            <person name="Zhou W."/>
            <person name="Zhang B."/>
            <person name="Hu W."/>
            <person name="Eijk M."/>
            <person name="Tang J."/>
            <person name="Witsenboer H."/>
            <person name="Zhao S."/>
            <person name="Li Z."/>
            <person name="Zhang A."/>
            <person name="Wang D."/>
            <person name="Liang C."/>
        </authorList>
    </citation>
    <scope>NUCLEOTIDE SEQUENCE [LARGE SCALE GENOMIC DNA]</scope>
    <source>
        <strain evidence="2">cv. G1812</strain>
    </source>
</reference>
<dbReference type="EnsemblPlants" id="TuG1812G0200004047.01.T01">
    <property type="protein sequence ID" value="TuG1812G0200004047.01.T01.cds294215"/>
    <property type="gene ID" value="TuG1812G0200004047.01"/>
</dbReference>
<name>A0A8R7PHR1_TRIUA</name>
<feature type="compositionally biased region" description="Basic residues" evidence="1">
    <location>
        <begin position="97"/>
        <end position="106"/>
    </location>
</feature>
<protein>
    <submittedName>
        <fullName evidence="2">Uncharacterized protein</fullName>
    </submittedName>
</protein>
<sequence length="113" mass="12545">MAVPVQVLVMPWGSHVMVCLNLWITRYALYSRSFSKSLGFGPYDDGGVGDGEYPPPPPPPIPIPMPIPPPPPLPMLMPSCRRLASEVRAVSAMHDARRQKRARRRGSERPAIF</sequence>
<evidence type="ECO:0000313" key="3">
    <source>
        <dbReference type="Proteomes" id="UP000015106"/>
    </source>
</evidence>
<proteinExistence type="predicted"/>
<organism evidence="2 3">
    <name type="scientific">Triticum urartu</name>
    <name type="common">Red wild einkorn</name>
    <name type="synonym">Crithodium urartu</name>
    <dbReference type="NCBI Taxonomy" id="4572"/>
    <lineage>
        <taxon>Eukaryota</taxon>
        <taxon>Viridiplantae</taxon>
        <taxon>Streptophyta</taxon>
        <taxon>Embryophyta</taxon>
        <taxon>Tracheophyta</taxon>
        <taxon>Spermatophyta</taxon>
        <taxon>Magnoliopsida</taxon>
        <taxon>Liliopsida</taxon>
        <taxon>Poales</taxon>
        <taxon>Poaceae</taxon>
        <taxon>BOP clade</taxon>
        <taxon>Pooideae</taxon>
        <taxon>Triticodae</taxon>
        <taxon>Triticeae</taxon>
        <taxon>Triticinae</taxon>
        <taxon>Triticum</taxon>
    </lineage>
</organism>
<dbReference type="Proteomes" id="UP000015106">
    <property type="component" value="Chromosome 2"/>
</dbReference>
<keyword evidence="3" id="KW-1185">Reference proteome</keyword>
<feature type="compositionally biased region" description="Pro residues" evidence="1">
    <location>
        <begin position="53"/>
        <end position="67"/>
    </location>
</feature>
<accession>A0A8R7PHR1</accession>
<evidence type="ECO:0000256" key="1">
    <source>
        <dbReference type="SAM" id="MobiDB-lite"/>
    </source>
</evidence>
<feature type="region of interest" description="Disordered" evidence="1">
    <location>
        <begin position="91"/>
        <end position="113"/>
    </location>
</feature>
<feature type="region of interest" description="Disordered" evidence="1">
    <location>
        <begin position="46"/>
        <end position="67"/>
    </location>
</feature>